<evidence type="ECO:0000256" key="3">
    <source>
        <dbReference type="ARBA" id="ARBA00022448"/>
    </source>
</evidence>
<organism evidence="10 11">
    <name type="scientific">endosymbiont of Bathymodiolus septemdierum str. Myojin knoll</name>
    <dbReference type="NCBI Taxonomy" id="1303921"/>
    <lineage>
        <taxon>Bacteria</taxon>
        <taxon>Pseudomonadati</taxon>
        <taxon>Pseudomonadota</taxon>
        <taxon>Gammaproteobacteria</taxon>
        <taxon>sulfur-oxidizing symbionts</taxon>
    </lineage>
</organism>
<dbReference type="OrthoDB" id="266913at2"/>
<accession>A0A0N7KBL3</accession>
<evidence type="ECO:0000256" key="8">
    <source>
        <dbReference type="SAM" id="Phobius"/>
    </source>
</evidence>
<dbReference type="GO" id="GO:0005886">
    <property type="term" value="C:plasma membrane"/>
    <property type="evidence" value="ECO:0007669"/>
    <property type="project" value="UniProtKB-SubCell"/>
</dbReference>
<dbReference type="GO" id="GO:0140359">
    <property type="term" value="F:ABC-type transporter activity"/>
    <property type="evidence" value="ECO:0007669"/>
    <property type="project" value="InterPro"/>
</dbReference>
<feature type="domain" description="ABC transmembrane type-2" evidence="9">
    <location>
        <begin position="133"/>
        <end position="367"/>
    </location>
</feature>
<evidence type="ECO:0000256" key="5">
    <source>
        <dbReference type="ARBA" id="ARBA00022692"/>
    </source>
</evidence>
<reference evidence="10 11" key="1">
    <citation type="journal article" date="2000" name="Mar. Ecol. Prog. Ser.">
        <title>Phylogenetic characterization of endosymbionts in three hydrothermal vent mussels: influence on host distributions.</title>
        <authorList>
            <person name="Fujiwara Y."/>
            <person name="Takai K."/>
            <person name="Uematsu K."/>
            <person name="Tsuchida S."/>
            <person name="Hunt J.C."/>
            <person name="Hashimoto J."/>
        </authorList>
    </citation>
    <scope>NUCLEOTIDE SEQUENCE [LARGE SCALE GENOMIC DNA]</scope>
    <source>
        <strain evidence="10 11">Myojin Knoll</strain>
    </source>
</reference>
<dbReference type="KEGG" id="ebh:BSEPE_1352"/>
<comment type="subcellular location">
    <subcellularLocation>
        <location evidence="1">Cell membrane</location>
        <topology evidence="1">Multi-pass membrane protein</topology>
    </subcellularLocation>
</comment>
<feature type="transmembrane region" description="Helical" evidence="8">
    <location>
        <begin position="346"/>
        <end position="364"/>
    </location>
</feature>
<feature type="transmembrane region" description="Helical" evidence="8">
    <location>
        <begin position="20"/>
        <end position="42"/>
    </location>
</feature>
<dbReference type="EMBL" id="AP013042">
    <property type="protein sequence ID" value="BAS68335.1"/>
    <property type="molecule type" value="Genomic_DNA"/>
</dbReference>
<feature type="transmembrane region" description="Helical" evidence="8">
    <location>
        <begin position="291"/>
        <end position="309"/>
    </location>
</feature>
<evidence type="ECO:0000256" key="7">
    <source>
        <dbReference type="ARBA" id="ARBA00023136"/>
    </source>
</evidence>
<evidence type="ECO:0000313" key="11">
    <source>
        <dbReference type="Proteomes" id="UP000067399"/>
    </source>
</evidence>
<proteinExistence type="inferred from homology"/>
<evidence type="ECO:0000259" key="9">
    <source>
        <dbReference type="PROSITE" id="PS51012"/>
    </source>
</evidence>
<dbReference type="STRING" id="1303921.BSEPE_1352"/>
<evidence type="ECO:0000256" key="1">
    <source>
        <dbReference type="ARBA" id="ARBA00004651"/>
    </source>
</evidence>
<dbReference type="PANTHER" id="PTHR30294">
    <property type="entry name" value="MEMBRANE COMPONENT OF ABC TRANSPORTER YHHJ-RELATED"/>
    <property type="match status" value="1"/>
</dbReference>
<feature type="transmembrane region" description="Helical" evidence="8">
    <location>
        <begin position="172"/>
        <end position="193"/>
    </location>
</feature>
<keyword evidence="11" id="KW-1185">Reference proteome</keyword>
<keyword evidence="7 8" id="KW-0472">Membrane</keyword>
<sequence>MLSTLLIKEFRLILRDYHALLVLFFMPIVFVLIVSFSLQSVFSSKDSANRSLQLMTVFADNIDPKTRQHFSTLANATIESVSNDIDVIKAAKKTTLAGDTSAVIVFNQVSKKIAIDIYYAPNTPDYSRALIEAYLLLKLSNKQSSKVPSPLTVYELANTTTNKKPSSVQQSVPAWLIFAMFFIIIPLSSTLLIELNNGTLERLNTFAIAKTWILLGKLLPYMLVNLIQACLMFATGLFLVPALGGEALVLGANAWLLLPVSIALSLTAISFALLIAIIVRTHEQASSIGGVSNLLMGAIGGVMVPVFVMPKTMQTLAEFSPMNWGLNAFLEILLRQGDFYSVLPHMLKLVGLAIFLFLLTYWQLQKTLIT</sequence>
<evidence type="ECO:0000256" key="4">
    <source>
        <dbReference type="ARBA" id="ARBA00022475"/>
    </source>
</evidence>
<gene>
    <name evidence="10" type="ORF">BSEPE_1352</name>
</gene>
<reference evidence="10 11" key="2">
    <citation type="journal article" date="2016" name="ISME J.">
        <title>Heterogeneous composition of key metabolic gene clusters in a vent mussel symbiont population.</title>
        <authorList>
            <person name="Ikuta T."/>
            <person name="Takaki Y."/>
            <person name="Nagai Y."/>
            <person name="Shimamura S."/>
            <person name="Tsuda M."/>
            <person name="Kawagucci S."/>
            <person name="Aoki Y."/>
            <person name="Inoue K."/>
            <person name="Teruya M."/>
            <person name="Satou K."/>
            <person name="Teruya K."/>
            <person name="Shimoji M."/>
            <person name="Tamotsu H."/>
            <person name="Hirano T."/>
            <person name="Maruyama T."/>
            <person name="Yoshida T."/>
        </authorList>
    </citation>
    <scope>NUCLEOTIDE SEQUENCE [LARGE SCALE GENOMIC DNA]</scope>
    <source>
        <strain evidence="10 11">Myojin Knoll</strain>
    </source>
</reference>
<evidence type="ECO:0000256" key="6">
    <source>
        <dbReference type="ARBA" id="ARBA00022989"/>
    </source>
</evidence>
<keyword evidence="3" id="KW-0813">Transport</keyword>
<dbReference type="PANTHER" id="PTHR30294:SF38">
    <property type="entry name" value="TRANSPORT PERMEASE PROTEIN"/>
    <property type="match status" value="1"/>
</dbReference>
<feature type="transmembrane region" description="Helical" evidence="8">
    <location>
        <begin position="255"/>
        <end position="279"/>
    </location>
</feature>
<evidence type="ECO:0000313" key="10">
    <source>
        <dbReference type="EMBL" id="BAS68335.1"/>
    </source>
</evidence>
<dbReference type="InterPro" id="IPR051449">
    <property type="entry name" value="ABC-2_transporter_component"/>
</dbReference>
<dbReference type="Pfam" id="PF12698">
    <property type="entry name" value="ABC2_membrane_3"/>
    <property type="match status" value="1"/>
</dbReference>
<dbReference type="InterPro" id="IPR013525">
    <property type="entry name" value="ABC2_TM"/>
</dbReference>
<dbReference type="InterPro" id="IPR047817">
    <property type="entry name" value="ABC2_TM_bact-type"/>
</dbReference>
<name>A0A0N7KBL3_9GAMM</name>
<keyword evidence="6 8" id="KW-1133">Transmembrane helix</keyword>
<dbReference type="AlphaFoldDB" id="A0A0N7KBL3"/>
<keyword evidence="4" id="KW-1003">Cell membrane</keyword>
<evidence type="ECO:0000256" key="2">
    <source>
        <dbReference type="ARBA" id="ARBA00007783"/>
    </source>
</evidence>
<dbReference type="Proteomes" id="UP000067399">
    <property type="component" value="Chromosome"/>
</dbReference>
<comment type="similarity">
    <text evidence="2">Belongs to the ABC-2 integral membrane protein family.</text>
</comment>
<protein>
    <submittedName>
        <fullName evidence="10">Antibiotic transport system permease</fullName>
    </submittedName>
</protein>
<feature type="transmembrane region" description="Helical" evidence="8">
    <location>
        <begin position="218"/>
        <end position="243"/>
    </location>
</feature>
<dbReference type="PROSITE" id="PS51012">
    <property type="entry name" value="ABC_TM2"/>
    <property type="match status" value="1"/>
</dbReference>
<dbReference type="RefSeq" id="WP_066045440.1">
    <property type="nucleotide sequence ID" value="NZ_AP013042.1"/>
</dbReference>
<keyword evidence="5 8" id="KW-0812">Transmembrane</keyword>